<feature type="transmembrane region" description="Helical" evidence="8">
    <location>
        <begin position="102"/>
        <end position="128"/>
    </location>
</feature>
<dbReference type="GO" id="GO:0004721">
    <property type="term" value="F:phosphoprotein phosphatase activity"/>
    <property type="evidence" value="ECO:0007669"/>
    <property type="project" value="TreeGrafter"/>
</dbReference>
<keyword evidence="6 11" id="KW-0418">Kinase</keyword>
<dbReference type="SMART" id="SM00388">
    <property type="entry name" value="HisKA"/>
    <property type="match status" value="1"/>
</dbReference>
<dbReference type="InterPro" id="IPR003594">
    <property type="entry name" value="HATPase_dom"/>
</dbReference>
<evidence type="ECO:0000256" key="6">
    <source>
        <dbReference type="ARBA" id="ARBA00022777"/>
    </source>
</evidence>
<dbReference type="SMART" id="SM00387">
    <property type="entry name" value="HATPase_c"/>
    <property type="match status" value="1"/>
</dbReference>
<dbReference type="Pfam" id="PF00512">
    <property type="entry name" value="HisKA"/>
    <property type="match status" value="1"/>
</dbReference>
<dbReference type="Gene3D" id="1.10.287.130">
    <property type="match status" value="1"/>
</dbReference>
<dbReference type="InterPro" id="IPR036890">
    <property type="entry name" value="HATPase_C_sf"/>
</dbReference>
<comment type="catalytic activity">
    <reaction evidence="1">
        <text>ATP + protein L-histidine = ADP + protein N-phospho-L-histidine.</text>
        <dbReference type="EC" id="2.7.13.3"/>
    </reaction>
</comment>
<evidence type="ECO:0000313" key="10">
    <source>
        <dbReference type="EMBL" id="MDB8687476.1"/>
    </source>
</evidence>
<dbReference type="PRINTS" id="PR00344">
    <property type="entry name" value="BCTRLSENSOR"/>
</dbReference>
<name>A0A415S604_MEDGN</name>
<dbReference type="CDD" id="cd00082">
    <property type="entry name" value="HisKA"/>
    <property type="match status" value="1"/>
</dbReference>
<dbReference type="SUPFAM" id="SSF55874">
    <property type="entry name" value="ATPase domain of HSP90 chaperone/DNA topoisomerase II/histidine kinase"/>
    <property type="match status" value="1"/>
</dbReference>
<keyword evidence="8" id="KW-0812">Transmembrane</keyword>
<sequence length="409" mass="45720">MSLCQDRQIKGFLLFLTLFALLFVGTATVLTIYQVNGAEALWLKHDEAVSSSLLEQSVPKEVIAVAFTNTDISEDGRSLLAAAGLGKQSESSMRPYFNQFQRSAFCTMLCTVLFFLFVLAVGIFVFFWKRKRLYQQADKILLNYINGDYSCHIPQNYEGAIYQVFSSVEQLATMLQSKNETERKAKEFLKDTISDISHQLKTPLAALAMYQEIIESEPENAETVKQFAAKMGISLKRMEQLILSMLKITRLDTGNIIFEKKSCRVSELIAHSVNELTARAKNENKQIQIDGDGEQKLICDMEWTGEAIGNIVKNALDHTQVGGIVRITWNRAPAMFQIFISDNGSGIAPEDIHHIFKRFYRSKHSIDTQGIGLGLPLAKSIIEGQGGVISVQSESGKGTLFTLSFLTEL</sequence>
<comment type="caution">
    <text evidence="11">The sequence shown here is derived from an EMBL/GenBank/DDBJ whole genome shotgun (WGS) entry which is preliminary data.</text>
</comment>
<dbReference type="AlphaFoldDB" id="A0A415S604"/>
<dbReference type="InterPro" id="IPR036097">
    <property type="entry name" value="HisK_dim/P_sf"/>
</dbReference>
<keyword evidence="7" id="KW-0902">Two-component regulatory system</keyword>
<dbReference type="SUPFAM" id="SSF47384">
    <property type="entry name" value="Homodimeric domain of signal transducing histidine kinase"/>
    <property type="match status" value="1"/>
</dbReference>
<evidence type="ECO:0000256" key="4">
    <source>
        <dbReference type="ARBA" id="ARBA00022553"/>
    </source>
</evidence>
<evidence type="ECO:0000313" key="11">
    <source>
        <dbReference type="EMBL" id="RHM71333.1"/>
    </source>
</evidence>
<evidence type="ECO:0000259" key="9">
    <source>
        <dbReference type="PROSITE" id="PS50109"/>
    </source>
</evidence>
<dbReference type="PROSITE" id="PS50109">
    <property type="entry name" value="HIS_KIN"/>
    <property type="match status" value="1"/>
</dbReference>
<dbReference type="Gene3D" id="3.30.565.10">
    <property type="entry name" value="Histidine kinase-like ATPase, C-terminal domain"/>
    <property type="match status" value="1"/>
</dbReference>
<dbReference type="InterPro" id="IPR005467">
    <property type="entry name" value="His_kinase_dom"/>
</dbReference>
<keyword evidence="8" id="KW-1133">Transmembrane helix</keyword>
<feature type="transmembrane region" description="Helical" evidence="8">
    <location>
        <begin position="12"/>
        <end position="33"/>
    </location>
</feature>
<gene>
    <name evidence="11" type="ORF">DWZ50_15600</name>
    <name evidence="10" type="ORF">PNW85_12465</name>
</gene>
<dbReference type="CDD" id="cd00075">
    <property type="entry name" value="HATPase"/>
    <property type="match status" value="1"/>
</dbReference>
<dbReference type="PANTHER" id="PTHR45453:SF1">
    <property type="entry name" value="PHOSPHATE REGULON SENSOR PROTEIN PHOR"/>
    <property type="match status" value="1"/>
</dbReference>
<dbReference type="GO" id="GO:0000155">
    <property type="term" value="F:phosphorelay sensor kinase activity"/>
    <property type="evidence" value="ECO:0007669"/>
    <property type="project" value="InterPro"/>
</dbReference>
<dbReference type="InterPro" id="IPR004358">
    <property type="entry name" value="Sig_transdc_His_kin-like_C"/>
</dbReference>
<keyword evidence="4" id="KW-0597">Phosphoprotein</keyword>
<accession>A0A415S604</accession>
<keyword evidence="8" id="KW-0472">Membrane</keyword>
<protein>
    <recommendedName>
        <fullName evidence="3">histidine kinase</fullName>
        <ecNumber evidence="3">2.7.13.3</ecNumber>
    </recommendedName>
</protein>
<comment type="subcellular location">
    <subcellularLocation>
        <location evidence="2">Membrane</location>
    </subcellularLocation>
</comment>
<evidence type="ECO:0000256" key="7">
    <source>
        <dbReference type="ARBA" id="ARBA00023012"/>
    </source>
</evidence>
<dbReference type="GO" id="GO:0016036">
    <property type="term" value="P:cellular response to phosphate starvation"/>
    <property type="evidence" value="ECO:0007669"/>
    <property type="project" value="TreeGrafter"/>
</dbReference>
<evidence type="ECO:0000256" key="1">
    <source>
        <dbReference type="ARBA" id="ARBA00000085"/>
    </source>
</evidence>
<dbReference type="EMBL" id="QRQE01000048">
    <property type="protein sequence ID" value="RHM71333.1"/>
    <property type="molecule type" value="Genomic_DNA"/>
</dbReference>
<dbReference type="GO" id="GO:0005886">
    <property type="term" value="C:plasma membrane"/>
    <property type="evidence" value="ECO:0007669"/>
    <property type="project" value="TreeGrafter"/>
</dbReference>
<dbReference type="Pfam" id="PF02518">
    <property type="entry name" value="HATPase_c"/>
    <property type="match status" value="1"/>
</dbReference>
<proteinExistence type="predicted"/>
<feature type="domain" description="Histidine kinase" evidence="9">
    <location>
        <begin position="195"/>
        <end position="409"/>
    </location>
</feature>
<evidence type="ECO:0000256" key="8">
    <source>
        <dbReference type="SAM" id="Phobius"/>
    </source>
</evidence>
<dbReference type="InterPro" id="IPR003661">
    <property type="entry name" value="HisK_dim/P_dom"/>
</dbReference>
<keyword evidence="5" id="KW-0808">Transferase</keyword>
<dbReference type="Proteomes" id="UP001212160">
    <property type="component" value="Unassembled WGS sequence"/>
</dbReference>
<dbReference type="InterPro" id="IPR050351">
    <property type="entry name" value="BphY/WalK/GraS-like"/>
</dbReference>
<reference evidence="10" key="2">
    <citation type="submission" date="2023-01" db="EMBL/GenBank/DDBJ databases">
        <title>Human gut microbiome strain richness.</title>
        <authorList>
            <person name="Chen-Liaw A."/>
        </authorList>
    </citation>
    <scope>NUCLEOTIDE SEQUENCE</scope>
    <source>
        <strain evidence="10">RTP21484st1_H11_RTP21484_190118</strain>
    </source>
</reference>
<reference evidence="11 12" key="1">
    <citation type="submission" date="2018-08" db="EMBL/GenBank/DDBJ databases">
        <title>A genome reference for cultivated species of the human gut microbiota.</title>
        <authorList>
            <person name="Zou Y."/>
            <person name="Xue W."/>
            <person name="Luo G."/>
        </authorList>
    </citation>
    <scope>NUCLEOTIDE SEQUENCE [LARGE SCALE GENOMIC DNA]</scope>
    <source>
        <strain evidence="11 12">AF33-12</strain>
    </source>
</reference>
<evidence type="ECO:0000256" key="5">
    <source>
        <dbReference type="ARBA" id="ARBA00022679"/>
    </source>
</evidence>
<evidence type="ECO:0000256" key="3">
    <source>
        <dbReference type="ARBA" id="ARBA00012438"/>
    </source>
</evidence>
<evidence type="ECO:0000256" key="2">
    <source>
        <dbReference type="ARBA" id="ARBA00004370"/>
    </source>
</evidence>
<dbReference type="RefSeq" id="WP_118445099.1">
    <property type="nucleotide sequence ID" value="NZ_JAQMLA010000038.1"/>
</dbReference>
<dbReference type="PANTHER" id="PTHR45453">
    <property type="entry name" value="PHOSPHATE REGULON SENSOR PROTEIN PHOR"/>
    <property type="match status" value="1"/>
</dbReference>
<evidence type="ECO:0000313" key="12">
    <source>
        <dbReference type="Proteomes" id="UP000285610"/>
    </source>
</evidence>
<organism evidence="11 12">
    <name type="scientific">Mediterraneibacter gnavus</name>
    <name type="common">Ruminococcus gnavus</name>
    <dbReference type="NCBI Taxonomy" id="33038"/>
    <lineage>
        <taxon>Bacteria</taxon>
        <taxon>Bacillati</taxon>
        <taxon>Bacillota</taxon>
        <taxon>Clostridia</taxon>
        <taxon>Lachnospirales</taxon>
        <taxon>Lachnospiraceae</taxon>
        <taxon>Mediterraneibacter</taxon>
    </lineage>
</organism>
<dbReference type="Proteomes" id="UP000285610">
    <property type="component" value="Unassembled WGS sequence"/>
</dbReference>
<dbReference type="EMBL" id="JAQMLA010000038">
    <property type="protein sequence ID" value="MDB8687476.1"/>
    <property type="molecule type" value="Genomic_DNA"/>
</dbReference>
<dbReference type="EC" id="2.7.13.3" evidence="3"/>